<dbReference type="InterPro" id="IPR051783">
    <property type="entry name" value="NAD(P)-dependent_oxidoreduct"/>
</dbReference>
<dbReference type="RefSeq" id="WP_151892531.1">
    <property type="nucleotide sequence ID" value="NZ_BKCF01000001.1"/>
</dbReference>
<evidence type="ECO:0000259" key="1">
    <source>
        <dbReference type="Pfam" id="PF01370"/>
    </source>
</evidence>
<dbReference type="GO" id="GO:0004029">
    <property type="term" value="F:aldehyde dehydrogenase (NAD+) activity"/>
    <property type="evidence" value="ECO:0007669"/>
    <property type="project" value="TreeGrafter"/>
</dbReference>
<feature type="domain" description="NAD-dependent epimerase/dehydratase" evidence="1">
    <location>
        <begin position="2"/>
        <end position="237"/>
    </location>
</feature>
<keyword evidence="3" id="KW-1185">Reference proteome</keyword>
<organism evidence="2 3">
    <name type="scientific">Patiriisocius marinistellae</name>
    <dbReference type="NCBI Taxonomy" id="2494560"/>
    <lineage>
        <taxon>Bacteria</taxon>
        <taxon>Pseudomonadati</taxon>
        <taxon>Bacteroidota</taxon>
        <taxon>Flavobacteriia</taxon>
        <taxon>Flavobacteriales</taxon>
        <taxon>Flavobacteriaceae</taxon>
        <taxon>Patiriisocius</taxon>
    </lineage>
</organism>
<dbReference type="Pfam" id="PF01370">
    <property type="entry name" value="Epimerase"/>
    <property type="match status" value="1"/>
</dbReference>
<evidence type="ECO:0000313" key="2">
    <source>
        <dbReference type="EMBL" id="GEQ84574.1"/>
    </source>
</evidence>
<dbReference type="EMBL" id="BKCF01000001">
    <property type="protein sequence ID" value="GEQ84574.1"/>
    <property type="molecule type" value="Genomic_DNA"/>
</dbReference>
<gene>
    <name evidence="2" type="ORF">ULMS_00820</name>
</gene>
<dbReference type="InterPro" id="IPR036291">
    <property type="entry name" value="NAD(P)-bd_dom_sf"/>
</dbReference>
<proteinExistence type="predicted"/>
<accession>A0A5J4FU86</accession>
<name>A0A5J4FU86_9FLAO</name>
<evidence type="ECO:0000313" key="3">
    <source>
        <dbReference type="Proteomes" id="UP000326994"/>
    </source>
</evidence>
<dbReference type="OrthoDB" id="596910at2"/>
<dbReference type="SUPFAM" id="SSF51735">
    <property type="entry name" value="NAD(P)-binding Rossmann-fold domains"/>
    <property type="match status" value="1"/>
</dbReference>
<dbReference type="PANTHER" id="PTHR48079">
    <property type="entry name" value="PROTEIN YEEZ"/>
    <property type="match status" value="1"/>
</dbReference>
<dbReference type="PANTHER" id="PTHR48079:SF6">
    <property type="entry name" value="NAD(P)-BINDING DOMAIN-CONTAINING PROTEIN-RELATED"/>
    <property type="match status" value="1"/>
</dbReference>
<dbReference type="GO" id="GO:0005737">
    <property type="term" value="C:cytoplasm"/>
    <property type="evidence" value="ECO:0007669"/>
    <property type="project" value="TreeGrafter"/>
</dbReference>
<sequence length="338" mass="38330">MILVTGGTGLVGSHLLYFLLQEHNAVRAIYRESSDREKLKQIFSYYSSEISEIEKMYSRIEWVVANINDIPALETAFKGITRVYHAAAFISFNSKDFRKLKKINIEGTANIVNQCLLHKVEKLCYVSTIATLGSTVDSSLINEKSDWNPEAKNSVYAITKYGAEMEVWRGTQEGLNAVIVNPGVIFGEGFWSTGSGIIMNIGSRGIPIYTSGGVGLVDVRDVVSVMIKLTQSEIKNERYILVSKNIFYKDLMTTLALAFNKKPPRKSIQKWKLMMVSNVDWFFNLIFRTKRKLLKATVHSLYDTSFYDSSKVKNELVLNFIPFEDTLSRVTESYKIES</sequence>
<dbReference type="Proteomes" id="UP000326994">
    <property type="component" value="Unassembled WGS sequence"/>
</dbReference>
<dbReference type="InterPro" id="IPR001509">
    <property type="entry name" value="Epimerase_deHydtase"/>
</dbReference>
<dbReference type="Gene3D" id="3.40.50.720">
    <property type="entry name" value="NAD(P)-binding Rossmann-like Domain"/>
    <property type="match status" value="1"/>
</dbReference>
<protein>
    <submittedName>
        <fullName evidence="2">NAD-dependent epimerase</fullName>
    </submittedName>
</protein>
<comment type="caution">
    <text evidence="2">The sequence shown here is derived from an EMBL/GenBank/DDBJ whole genome shotgun (WGS) entry which is preliminary data.</text>
</comment>
<reference evidence="2 3" key="1">
    <citation type="submission" date="2019-08" db="EMBL/GenBank/DDBJ databases">
        <title>Ulvibacter marinistellae sp. nov., isolated from a starfish, Patiria pectinifera.</title>
        <authorList>
            <person name="Kawano K."/>
            <person name="Ushijima N."/>
            <person name="Kihara M."/>
            <person name="Itoh H."/>
        </authorList>
    </citation>
    <scope>NUCLEOTIDE SEQUENCE [LARGE SCALE GENOMIC DNA]</scope>
    <source>
        <strain evidence="2 3">KK4</strain>
    </source>
</reference>
<dbReference type="AlphaFoldDB" id="A0A5J4FU86"/>